<accession>A0ABV2NYQ9</accession>
<keyword evidence="1" id="KW-1133">Transmembrane helix</keyword>
<dbReference type="Proteomes" id="UP001549139">
    <property type="component" value="Unassembled WGS sequence"/>
</dbReference>
<feature type="transmembrane region" description="Helical" evidence="1">
    <location>
        <begin position="67"/>
        <end position="88"/>
    </location>
</feature>
<comment type="caution">
    <text evidence="2">The sequence shown here is derived from an EMBL/GenBank/DDBJ whole genome shotgun (WGS) entry which is preliminary data.</text>
</comment>
<sequence>MLGAMSPFENMSTLNVVVGIVFIVLTLLLLIPGALASTGKLPGNKWFGLHVPAVRKDRGIWDQAHKVAGPFWVLAGVALAFGAAFAFISSGWMWLLPAAALVAAVVAASLGGNFGARAAAAVEQAREKQAEEPKPAVNIDALRRAAGRADEQK</sequence>
<dbReference type="EMBL" id="JBEPNZ010000001">
    <property type="protein sequence ID" value="MET3944725.1"/>
    <property type="molecule type" value="Genomic_DNA"/>
</dbReference>
<keyword evidence="3" id="KW-1185">Reference proteome</keyword>
<gene>
    <name evidence="2" type="ORF">JOF50_001524</name>
</gene>
<feature type="transmembrane region" description="Helical" evidence="1">
    <location>
        <begin position="94"/>
        <end position="116"/>
    </location>
</feature>
<proteinExistence type="predicted"/>
<dbReference type="InterPro" id="IPR025962">
    <property type="entry name" value="SdpI/YhfL"/>
</dbReference>
<feature type="transmembrane region" description="Helical" evidence="1">
    <location>
        <begin position="12"/>
        <end position="35"/>
    </location>
</feature>
<dbReference type="Pfam" id="PF13630">
    <property type="entry name" value="SdpI"/>
    <property type="match status" value="1"/>
</dbReference>
<protein>
    <submittedName>
        <fullName evidence="2">Membrane protein</fullName>
    </submittedName>
</protein>
<evidence type="ECO:0000256" key="1">
    <source>
        <dbReference type="SAM" id="Phobius"/>
    </source>
</evidence>
<evidence type="ECO:0000313" key="3">
    <source>
        <dbReference type="Proteomes" id="UP001549139"/>
    </source>
</evidence>
<reference evidence="2 3" key="1">
    <citation type="submission" date="2024-06" db="EMBL/GenBank/DDBJ databases">
        <title>Sequencing the genomes of 1000 actinobacteria strains.</title>
        <authorList>
            <person name="Klenk H.-P."/>
        </authorList>
    </citation>
    <scope>NUCLEOTIDE SEQUENCE [LARGE SCALE GENOMIC DNA]</scope>
    <source>
        <strain evidence="2 3">DSM 44265</strain>
    </source>
</reference>
<name>A0ABV2NYQ9_9CORY</name>
<organism evidence="2 3">
    <name type="scientific">Corynebacterium mucifaciens</name>
    <dbReference type="NCBI Taxonomy" id="57171"/>
    <lineage>
        <taxon>Bacteria</taxon>
        <taxon>Bacillati</taxon>
        <taxon>Actinomycetota</taxon>
        <taxon>Actinomycetes</taxon>
        <taxon>Mycobacteriales</taxon>
        <taxon>Corynebacteriaceae</taxon>
        <taxon>Corynebacterium</taxon>
    </lineage>
</organism>
<keyword evidence="1" id="KW-0472">Membrane</keyword>
<keyword evidence="1" id="KW-0812">Transmembrane</keyword>
<evidence type="ECO:0000313" key="2">
    <source>
        <dbReference type="EMBL" id="MET3944725.1"/>
    </source>
</evidence>